<evidence type="ECO:0000256" key="4">
    <source>
        <dbReference type="ARBA" id="ARBA00022679"/>
    </source>
</evidence>
<keyword evidence="6" id="KW-0819">tRNA processing</keyword>
<dbReference type="Gene3D" id="3.40.50.150">
    <property type="entry name" value="Vaccinia Virus protein VP39"/>
    <property type="match status" value="1"/>
</dbReference>
<evidence type="ECO:0000256" key="2">
    <source>
        <dbReference type="ARBA" id="ARBA00012796"/>
    </source>
</evidence>
<dbReference type="AlphaFoldDB" id="D0A938"/>
<feature type="region of interest" description="Disordered" evidence="8">
    <location>
        <begin position="242"/>
        <end position="268"/>
    </location>
</feature>
<accession>D0A938</accession>
<protein>
    <recommendedName>
        <fullName evidence="2">tRNA (adenine(58)-N(1))-methyltransferase</fullName>
        <ecNumber evidence="2">2.1.1.220</ecNumber>
    </recommendedName>
</protein>
<dbReference type="Pfam" id="PF08704">
    <property type="entry name" value="GCD14"/>
    <property type="match status" value="2"/>
</dbReference>
<dbReference type="GO" id="GO:0160107">
    <property type="term" value="F:tRNA (adenine(58)-N1)-methyltransferase activity"/>
    <property type="evidence" value="ECO:0007669"/>
    <property type="project" value="UniProtKB-EC"/>
</dbReference>
<dbReference type="GO" id="GO:0030488">
    <property type="term" value="P:tRNA methylation"/>
    <property type="evidence" value="ECO:0007669"/>
    <property type="project" value="InterPro"/>
</dbReference>
<dbReference type="OrthoDB" id="1925287at2759"/>
<evidence type="ECO:0000259" key="9">
    <source>
        <dbReference type="Pfam" id="PF08704"/>
    </source>
</evidence>
<dbReference type="KEGG" id="tbg:TbgDal_XI13080"/>
<dbReference type="VEuPathDB" id="TriTrypDB:Tbg972.11.13080"/>
<sequence length="421" mass="46454">MHTLWKKKGGQSKPFFLSSSSLSRSCITPTAKYHSSWHPVPPFLLTILLCHYTKPGSQHMLAPRGSVAKEGDVVLLFRGHLQFTPLLLQRGAMLHCKDGKFMHDDIIGCPLGTRVMGRSNLKNDPRGAPSVLVMQNCADLWTVAVPHRTQIIYDTDIAVIVFNLRLRPGHRVAEAGTGSGSLTHSLARTVAPDGIVYTYDFHKKRCLEALQEFRRNGLPASLVRCNWRDVCVTASGSDESVMTGMQLPDAAQSENKGEDKEEPEPGYGLPKHHVDAVFLDVPSPWLAIDNVLHVLRPGGMLCTFSPCIEQTQRTAQRLRQAPQEFIDIRTVEVVRKFINPVCRKRNHSEGTEGESNNKPTCRFKFRPALVSMGHTAYLTFARRRLERIPVVDTVEASAAATNTASSSQDVTAGGGVNTGTI</sequence>
<dbReference type="Proteomes" id="UP000002316">
    <property type="component" value="Chromosome 11"/>
</dbReference>
<dbReference type="InterPro" id="IPR029063">
    <property type="entry name" value="SAM-dependent_MTases_sf"/>
</dbReference>
<dbReference type="GeneID" id="23866474"/>
<dbReference type="PROSITE" id="PS51620">
    <property type="entry name" value="SAM_TRM61"/>
    <property type="match status" value="1"/>
</dbReference>
<dbReference type="FunFam" id="3.40.50.150:FF:000422">
    <property type="entry name" value="tRNA (adenine(58)-N(1))-methyltransferase"/>
    <property type="match status" value="1"/>
</dbReference>
<reference evidence="11" key="1">
    <citation type="journal article" date="2010" name="PLoS Negl. Trop. Dis.">
        <title>The genome sequence of Trypanosoma brucei gambiense, causative agent of chronic human african trypanosomiasis.</title>
        <authorList>
            <person name="Jackson A.P."/>
            <person name="Sanders M."/>
            <person name="Berry A."/>
            <person name="McQuillan J."/>
            <person name="Aslett M.A."/>
            <person name="Quail M.A."/>
            <person name="Chukualim B."/>
            <person name="Capewell P."/>
            <person name="MacLeod A."/>
            <person name="Melville S.E."/>
            <person name="Gibson W."/>
            <person name="Barry J.D."/>
            <person name="Berriman M."/>
            <person name="Hertz-Fowler C."/>
        </authorList>
    </citation>
    <scope>NUCLEOTIDE SEQUENCE [LARGE SCALE GENOMIC DNA]</scope>
    <source>
        <strain evidence="11">MHOM/CI/86/DAL972</strain>
    </source>
</reference>
<evidence type="ECO:0000256" key="6">
    <source>
        <dbReference type="ARBA" id="ARBA00022694"/>
    </source>
</evidence>
<evidence type="ECO:0000313" key="10">
    <source>
        <dbReference type="EMBL" id="CBH18189.1"/>
    </source>
</evidence>
<dbReference type="FunFam" id="3.10.330.20:FF:000012">
    <property type="entry name" value="tRNA (adenine(58)-N(1))-methyltransferase"/>
    <property type="match status" value="1"/>
</dbReference>
<dbReference type="GO" id="GO:0031515">
    <property type="term" value="C:tRNA (m1A) methyltransferase complex"/>
    <property type="evidence" value="ECO:0007669"/>
    <property type="project" value="InterPro"/>
</dbReference>
<dbReference type="EC" id="2.1.1.220" evidence="2"/>
<proteinExistence type="predicted"/>
<feature type="compositionally biased region" description="Gly residues" evidence="8">
    <location>
        <begin position="412"/>
        <end position="421"/>
    </location>
</feature>
<dbReference type="PANTHER" id="PTHR12133:SF2">
    <property type="entry name" value="TRNA (ADENINE(58)-N(1))-METHYLTRANSFERASE CATALYTIC SUBUNIT TRMT61A"/>
    <property type="match status" value="1"/>
</dbReference>
<evidence type="ECO:0000256" key="3">
    <source>
        <dbReference type="ARBA" id="ARBA00022603"/>
    </source>
</evidence>
<dbReference type="SUPFAM" id="SSF53335">
    <property type="entry name" value="S-adenosyl-L-methionine-dependent methyltransferases"/>
    <property type="match status" value="1"/>
</dbReference>
<keyword evidence="5" id="KW-0949">S-adenosyl-L-methionine</keyword>
<dbReference type="InterPro" id="IPR049470">
    <property type="entry name" value="TRM61_C"/>
</dbReference>
<feature type="domain" description="tRNA (adenine(58)-N(1))-methyltransferase catalytic subunit TRM61 C-terminal" evidence="9">
    <location>
        <begin position="271"/>
        <end position="344"/>
    </location>
</feature>
<dbReference type="RefSeq" id="XP_011780453.1">
    <property type="nucleotide sequence ID" value="XM_011782151.1"/>
</dbReference>
<dbReference type="Gene3D" id="3.10.330.20">
    <property type="match status" value="1"/>
</dbReference>
<keyword evidence="7" id="KW-0539">Nucleus</keyword>
<feature type="compositionally biased region" description="Low complexity" evidence="8">
    <location>
        <begin position="398"/>
        <end position="407"/>
    </location>
</feature>
<dbReference type="EMBL" id="FN554974">
    <property type="protein sequence ID" value="CBH18189.1"/>
    <property type="molecule type" value="Genomic_DNA"/>
</dbReference>
<name>D0A938_TRYB9</name>
<evidence type="ECO:0000256" key="7">
    <source>
        <dbReference type="ARBA" id="ARBA00023242"/>
    </source>
</evidence>
<dbReference type="InterPro" id="IPR014816">
    <property type="entry name" value="tRNA_MeTrfase_Gcd14"/>
</dbReference>
<comment type="subcellular location">
    <subcellularLocation>
        <location evidence="1">Nucleus</location>
    </subcellularLocation>
</comment>
<dbReference type="PANTHER" id="PTHR12133">
    <property type="entry name" value="TRNA (ADENINE(58)-N(1))-METHYLTRANSFERASE"/>
    <property type="match status" value="1"/>
</dbReference>
<feature type="domain" description="tRNA (adenine(58)-N(1))-methyltransferase catalytic subunit TRM61 C-terminal" evidence="9">
    <location>
        <begin position="131"/>
        <end position="239"/>
    </location>
</feature>
<feature type="region of interest" description="Disordered" evidence="8">
    <location>
        <begin position="398"/>
        <end position="421"/>
    </location>
</feature>
<evidence type="ECO:0000313" key="11">
    <source>
        <dbReference type="Proteomes" id="UP000002316"/>
    </source>
</evidence>
<gene>
    <name evidence="10" type="ORF">TbgDal_XI13080</name>
</gene>
<dbReference type="GO" id="GO:0005634">
    <property type="term" value="C:nucleus"/>
    <property type="evidence" value="ECO:0007669"/>
    <property type="project" value="UniProtKB-SubCell"/>
</dbReference>
<evidence type="ECO:0000256" key="5">
    <source>
        <dbReference type="ARBA" id="ARBA00022691"/>
    </source>
</evidence>
<organism evidence="10 11">
    <name type="scientific">Trypanosoma brucei gambiense (strain MHOM/CI/86/DAL972)</name>
    <dbReference type="NCBI Taxonomy" id="679716"/>
    <lineage>
        <taxon>Eukaryota</taxon>
        <taxon>Discoba</taxon>
        <taxon>Euglenozoa</taxon>
        <taxon>Kinetoplastea</taxon>
        <taxon>Metakinetoplastina</taxon>
        <taxon>Trypanosomatida</taxon>
        <taxon>Trypanosomatidae</taxon>
        <taxon>Trypanosoma</taxon>
    </lineage>
</organism>
<evidence type="ECO:0000256" key="8">
    <source>
        <dbReference type="SAM" id="MobiDB-lite"/>
    </source>
</evidence>
<evidence type="ECO:0000256" key="1">
    <source>
        <dbReference type="ARBA" id="ARBA00004123"/>
    </source>
</evidence>
<keyword evidence="4" id="KW-0808">Transferase</keyword>
<keyword evidence="3" id="KW-0489">Methyltransferase</keyword>